<evidence type="ECO:0000313" key="3">
    <source>
        <dbReference type="Proteomes" id="UP000274601"/>
    </source>
</evidence>
<comment type="caution">
    <text evidence="2">The sequence shown here is derived from an EMBL/GenBank/DDBJ whole genome shotgun (WGS) entry which is preliminary data.</text>
</comment>
<dbReference type="EMBL" id="RBWU01000001">
    <property type="protein sequence ID" value="RKS78768.1"/>
    <property type="molecule type" value="Genomic_DNA"/>
</dbReference>
<gene>
    <name evidence="2" type="ORF">BZB76_0198</name>
</gene>
<organism evidence="2 3">
    <name type="scientific">Actinomadura pelletieri DSM 43383</name>
    <dbReference type="NCBI Taxonomy" id="1120940"/>
    <lineage>
        <taxon>Bacteria</taxon>
        <taxon>Bacillati</taxon>
        <taxon>Actinomycetota</taxon>
        <taxon>Actinomycetes</taxon>
        <taxon>Streptosporangiales</taxon>
        <taxon>Thermomonosporaceae</taxon>
        <taxon>Actinomadura</taxon>
    </lineage>
</organism>
<dbReference type="InterPro" id="IPR029062">
    <property type="entry name" value="Class_I_gatase-like"/>
</dbReference>
<protein>
    <submittedName>
        <fullName evidence="2">N,N-dimethylformamidase</fullName>
    </submittedName>
</protein>
<dbReference type="Pfam" id="PF20254">
    <property type="entry name" value="DMFA2_C"/>
    <property type="match status" value="1"/>
</dbReference>
<dbReference type="OrthoDB" id="505641at2"/>
<evidence type="ECO:0000313" key="2">
    <source>
        <dbReference type="EMBL" id="RKS78768.1"/>
    </source>
</evidence>
<evidence type="ECO:0000259" key="1">
    <source>
        <dbReference type="Pfam" id="PF20254"/>
    </source>
</evidence>
<keyword evidence="3" id="KW-1185">Reference proteome</keyword>
<dbReference type="InterPro" id="IPR046540">
    <property type="entry name" value="DMFA2_C"/>
</dbReference>
<dbReference type="SUPFAM" id="SSF52317">
    <property type="entry name" value="Class I glutamine amidotransferase-like"/>
    <property type="match status" value="1"/>
</dbReference>
<dbReference type="RefSeq" id="WP_121432386.1">
    <property type="nucleotide sequence ID" value="NZ_RBWU01000001.1"/>
</dbReference>
<dbReference type="Gene3D" id="3.40.50.880">
    <property type="match status" value="1"/>
</dbReference>
<name>A0A495QXC2_9ACTN</name>
<proteinExistence type="predicted"/>
<dbReference type="AlphaFoldDB" id="A0A495QXC2"/>
<sequence>MTTEIGGRVAGYLSTWTVRPGEPVGVHAALPVDRLPAERTTLPVTVEVIALDEPDRPRVQADVRPRARTVTEAVPPAGSYLRTGTWKQTGESVCLMMWLRTENTVPGRRQTLAELVRHDDPMLVRTRWSVDAAGDIVIDHAGRRTETGIRLDPGTWYLMSFIRTARGAELLRTDGTGLTLRAHADDPDTGRGGSASGTRWHATIGARTTSDIPSDTLNARIEDLVILGRELRREEAEGCARGEPGPGLGHRYAADPSLVAGWDFAATAFAATTAALRLSIVNRPTDGLRGHGGRAGAAIHLSSDDLDDARWPLIAEVRVSARRRSGVLGVRVTTANGRVDLPLIVGPARDRRRASGTGPGEREPRALLLLPTFTYLAYANHRQRSEQVFFGDYRAVSDRPIVLDEVNAHLNDAERLGVSLYDRRADGTPAVYSSRLRPVLSIDPDYRWWLTGTYRHYPADLRFLRWLRRTGHPIDVTSDEQLHDEGPGLLSRYRVLITGSHPEYISEEIHDAVTTFTRTGGRLMYLGGNGFYWVVARSADAPHRIEVRRRGDGGWWTVPEDEATMTTNGRPGGLWSLRGRPPQDLLGVAYAAQGWPRASGYRRLPDADHPDHAFVFAGVPDQVFGEFGHALDGAAGDEIDSFRPDPRHPDTARLATSAGRHPPLFLEAAESEEAGARDAVRADMVLRRLPGGGAVFSVGSVTWTASVTWNHGDNTVAMITRNVLDRFLRPSTTEGRP</sequence>
<feature type="domain" description="N,N-dimethylformamidase beta subunit-like C-terminal" evidence="1">
    <location>
        <begin position="295"/>
        <end position="710"/>
    </location>
</feature>
<reference evidence="2 3" key="1">
    <citation type="submission" date="2018-10" db="EMBL/GenBank/DDBJ databases">
        <title>Genomic Encyclopedia of Archaeal and Bacterial Type Strains, Phase II (KMG-II): from individual species to whole genera.</title>
        <authorList>
            <person name="Goeker M."/>
        </authorList>
    </citation>
    <scope>NUCLEOTIDE SEQUENCE [LARGE SCALE GENOMIC DNA]</scope>
    <source>
        <strain evidence="2 3">DSM 43383</strain>
    </source>
</reference>
<accession>A0A495QXC2</accession>
<dbReference type="Proteomes" id="UP000274601">
    <property type="component" value="Unassembled WGS sequence"/>
</dbReference>